<evidence type="ECO:0000313" key="2">
    <source>
        <dbReference type="EMBL" id="KZD05706.1"/>
    </source>
</evidence>
<feature type="domain" description="Sulfotransferase" evidence="1">
    <location>
        <begin position="91"/>
        <end position="262"/>
    </location>
</feature>
<dbReference type="InterPro" id="IPR027417">
    <property type="entry name" value="P-loop_NTPase"/>
</dbReference>
<dbReference type="InterPro" id="IPR000863">
    <property type="entry name" value="Sulfotransferase_dom"/>
</dbReference>
<organism evidence="2 3">
    <name type="scientific">Thalassospira xiamenensis</name>
    <dbReference type="NCBI Taxonomy" id="220697"/>
    <lineage>
        <taxon>Bacteria</taxon>
        <taxon>Pseudomonadati</taxon>
        <taxon>Pseudomonadota</taxon>
        <taxon>Alphaproteobacteria</taxon>
        <taxon>Rhodospirillales</taxon>
        <taxon>Thalassospiraceae</taxon>
        <taxon>Thalassospira</taxon>
    </lineage>
</organism>
<sequence length="271" mass="31987">MAVFQRLLTNMALLSKKNNQDEVMEQSEMVEVGDAVPAILFNTMPKSGSVFILRSIENGLRIPYVNVSDGYFPDDLLQRTRFQEFALGNCITQSHVPAHPINIGMLNHYIDRMVLHVRDPRQALLSWTHHVRRFQNDRGALSVFVPSIPDEYFSWSLHEQIEWQIENYCPGLVNWVEGWIDHIKKEDQSFKIMITHYEDFLEDQEKFFKEFFKFYDVEWEKFIFTEVEKSADTNFRSGTLDEWRSVFAESQNEKMLSMMSNEVKAFCRVEC</sequence>
<proteinExistence type="predicted"/>
<reference evidence="2 3" key="1">
    <citation type="submission" date="2015-12" db="EMBL/GenBank/DDBJ databases">
        <title>Genome sequence of Thalassospira xiamenensis MCCC 1A03005.</title>
        <authorList>
            <person name="Lu L."/>
            <person name="Lai Q."/>
            <person name="Shao Z."/>
            <person name="Qian P."/>
        </authorList>
    </citation>
    <scope>NUCLEOTIDE SEQUENCE [LARGE SCALE GENOMIC DNA]</scope>
    <source>
        <strain evidence="2 3">MCCC 1A03005</strain>
    </source>
</reference>
<dbReference type="SUPFAM" id="SSF52540">
    <property type="entry name" value="P-loop containing nucleoside triphosphate hydrolases"/>
    <property type="match status" value="1"/>
</dbReference>
<accession>A0ABR5Y4F5</accession>
<evidence type="ECO:0000313" key="3">
    <source>
        <dbReference type="Proteomes" id="UP000076167"/>
    </source>
</evidence>
<dbReference type="Pfam" id="PF00685">
    <property type="entry name" value="Sulfotransfer_1"/>
    <property type="match status" value="1"/>
</dbReference>
<dbReference type="EMBL" id="LPXL01000010">
    <property type="protein sequence ID" value="KZD05706.1"/>
    <property type="molecule type" value="Genomic_DNA"/>
</dbReference>
<protein>
    <recommendedName>
        <fullName evidence="1">Sulfotransferase domain-containing protein</fullName>
    </recommendedName>
</protein>
<dbReference type="Proteomes" id="UP000076167">
    <property type="component" value="Unassembled WGS sequence"/>
</dbReference>
<dbReference type="RefSeq" id="WP_063093181.1">
    <property type="nucleotide sequence ID" value="NZ_JAINWB010000019.1"/>
</dbReference>
<comment type="caution">
    <text evidence="2">The sequence shown here is derived from an EMBL/GenBank/DDBJ whole genome shotgun (WGS) entry which is preliminary data.</text>
</comment>
<gene>
    <name evidence="2" type="ORF">AUP40_11910</name>
</gene>
<name>A0ABR5Y4F5_9PROT</name>
<evidence type="ECO:0000259" key="1">
    <source>
        <dbReference type="Pfam" id="PF00685"/>
    </source>
</evidence>
<dbReference type="Gene3D" id="3.40.50.300">
    <property type="entry name" value="P-loop containing nucleotide triphosphate hydrolases"/>
    <property type="match status" value="1"/>
</dbReference>
<keyword evidence="3" id="KW-1185">Reference proteome</keyword>